<evidence type="ECO:0000256" key="1">
    <source>
        <dbReference type="SAM" id="MobiDB-lite"/>
    </source>
</evidence>
<name>A0AAV0AJL2_PHAPC</name>
<gene>
    <name evidence="2" type="ORF">PPACK8108_LOCUS2044</name>
</gene>
<keyword evidence="3" id="KW-1185">Reference proteome</keyword>
<dbReference type="PANTHER" id="PTHR37332">
    <property type="entry name" value="EXPRESSED PROTEIN"/>
    <property type="match status" value="1"/>
</dbReference>
<evidence type="ECO:0000313" key="3">
    <source>
        <dbReference type="Proteomes" id="UP001153365"/>
    </source>
</evidence>
<accession>A0AAV0AJL2</accession>
<feature type="region of interest" description="Disordered" evidence="1">
    <location>
        <begin position="22"/>
        <end position="75"/>
    </location>
</feature>
<sequence>MSISGRSSITGNTIRHKSSSILLSNNNNSSSSNNSNSLIAEDDPCPWQSEPITINSSNSNNNSNSNSSTSVTPPSQSINLANSVESLINLAQKRITTFVYLKKVHEGKVHWFNTILLTRSDLEKWLDHSRMVRRTTRFSVLGMSLSSMLDIMTLQDFLRGLISLLNEYESIPEDHFKPKMVNLSKGIFKQSSKTQRKSTGTTSDYSISLQDSNDQSLLYSPNIPFELDYFEVWITLCDLLVEVYQKIINFISDQSDLIGTSNNNNQNSANSPRPSFNSMMSNQNGFNNNSSSNISGNNGSIGNGAINLSQNSIDMINKVDSKLKKLIVLLTKEIDGIARSCIREELTQLDPMLSSSIYNTPNLSNNSNGQNPYTSGNHNSLSTILGDYNYNLHGNGSHYSINSEETA</sequence>
<dbReference type="EMBL" id="CALTRL010000363">
    <property type="protein sequence ID" value="CAH7667625.1"/>
    <property type="molecule type" value="Genomic_DNA"/>
</dbReference>
<organism evidence="2 3">
    <name type="scientific">Phakopsora pachyrhizi</name>
    <name type="common">Asian soybean rust disease fungus</name>
    <dbReference type="NCBI Taxonomy" id="170000"/>
    <lineage>
        <taxon>Eukaryota</taxon>
        <taxon>Fungi</taxon>
        <taxon>Dikarya</taxon>
        <taxon>Basidiomycota</taxon>
        <taxon>Pucciniomycotina</taxon>
        <taxon>Pucciniomycetes</taxon>
        <taxon>Pucciniales</taxon>
        <taxon>Phakopsoraceae</taxon>
        <taxon>Phakopsora</taxon>
    </lineage>
</organism>
<feature type="compositionally biased region" description="Low complexity" evidence="1">
    <location>
        <begin position="22"/>
        <end position="39"/>
    </location>
</feature>
<dbReference type="AlphaFoldDB" id="A0AAV0AJL2"/>
<reference evidence="2" key="1">
    <citation type="submission" date="2022-06" db="EMBL/GenBank/DDBJ databases">
        <authorList>
            <consortium name="SYNGENTA / RWTH Aachen University"/>
        </authorList>
    </citation>
    <scope>NUCLEOTIDE SEQUENCE</scope>
</reference>
<feature type="compositionally biased region" description="Low complexity" evidence="1">
    <location>
        <begin position="55"/>
        <end position="68"/>
    </location>
</feature>
<feature type="region of interest" description="Disordered" evidence="1">
    <location>
        <begin position="262"/>
        <end position="294"/>
    </location>
</feature>
<proteinExistence type="predicted"/>
<comment type="caution">
    <text evidence="2">The sequence shown here is derived from an EMBL/GenBank/DDBJ whole genome shotgun (WGS) entry which is preliminary data.</text>
</comment>
<protein>
    <submittedName>
        <fullName evidence="2">Uncharacterized protein</fullName>
    </submittedName>
</protein>
<evidence type="ECO:0000313" key="2">
    <source>
        <dbReference type="EMBL" id="CAH7667625.1"/>
    </source>
</evidence>
<dbReference type="PANTHER" id="PTHR37332:SF1">
    <property type="entry name" value="ELMO DOMAIN-CONTAINING PROTEIN"/>
    <property type="match status" value="1"/>
</dbReference>
<dbReference type="Proteomes" id="UP001153365">
    <property type="component" value="Unassembled WGS sequence"/>
</dbReference>